<keyword evidence="3" id="KW-1003">Cell membrane</keyword>
<evidence type="ECO:0000259" key="14">
    <source>
        <dbReference type="Pfam" id="PF00892"/>
    </source>
</evidence>
<sequence length="313" mass="31656">MRVRRAARRSHRSDRPARRRDALGRQHHRGPLRGTGRPLTLAALALVLAAAALHAGWNALVANAADTHATSAVALLVGAAVFALPAALTWRVDADAWPYIAASAALELAYFALLAAVYSRADLSFAYPIARGSAPVLVLLISVVALGAKVSLIAAAGVLAVTAGVLLVRGVGRAAADLGSLALALGVGACIAGYTLVDDHGIRHAGTVPYFEVILVACAIPYAVTIAATRGTDAIREAANLRSAAAGVGMVTAYLLVLAALERAEAAPVAALRETSVVMAAAGAAIAGREKVPAARLIGAVLVMFGVAAVALG</sequence>
<evidence type="ECO:0000256" key="11">
    <source>
        <dbReference type="ARBA" id="ARBA00023136"/>
    </source>
</evidence>
<dbReference type="Pfam" id="PF00892">
    <property type="entry name" value="EamA"/>
    <property type="match status" value="1"/>
</dbReference>
<keyword evidence="7 13" id="KW-0812">Transmembrane</keyword>
<dbReference type="InterPro" id="IPR000390">
    <property type="entry name" value="Small_drug/metabolite_transptr"/>
</dbReference>
<keyword evidence="9 13" id="KW-1133">Transmembrane helix</keyword>
<comment type="caution">
    <text evidence="15">The sequence shown here is derived from an EMBL/GenBank/DDBJ whole genome shotgun (WGS) entry which is preliminary data.</text>
</comment>
<feature type="transmembrane region" description="Helical" evidence="13">
    <location>
        <begin position="241"/>
        <end position="261"/>
    </location>
</feature>
<dbReference type="GO" id="GO:0005886">
    <property type="term" value="C:plasma membrane"/>
    <property type="evidence" value="ECO:0007669"/>
    <property type="project" value="UniProtKB-SubCell"/>
</dbReference>
<dbReference type="EMBL" id="JAPDOD010000025">
    <property type="protein sequence ID" value="MDA0163506.1"/>
    <property type="molecule type" value="Genomic_DNA"/>
</dbReference>
<accession>A0A9X3MV17</accession>
<evidence type="ECO:0000256" key="4">
    <source>
        <dbReference type="ARBA" id="ARBA00022516"/>
    </source>
</evidence>
<dbReference type="PANTHER" id="PTHR30561">
    <property type="entry name" value="SMR FAMILY PROTON-DEPENDENT DRUG EFFLUX TRANSPORTER SUGE"/>
    <property type="match status" value="1"/>
</dbReference>
<comment type="subcellular location">
    <subcellularLocation>
        <location evidence="1">Cell membrane</location>
        <topology evidence="1">Multi-pass membrane protein</topology>
    </subcellularLocation>
</comment>
<feature type="transmembrane region" description="Helical" evidence="13">
    <location>
        <begin position="209"/>
        <end position="229"/>
    </location>
</feature>
<feature type="region of interest" description="Disordered" evidence="12">
    <location>
        <begin position="1"/>
        <end position="34"/>
    </location>
</feature>
<feature type="transmembrane region" description="Helical" evidence="13">
    <location>
        <begin position="178"/>
        <end position="197"/>
    </location>
</feature>
<feature type="compositionally biased region" description="Basic and acidic residues" evidence="12">
    <location>
        <begin position="13"/>
        <end position="24"/>
    </location>
</feature>
<protein>
    <submittedName>
        <fullName evidence="15">EamA family transporter</fullName>
    </submittedName>
</protein>
<feature type="domain" description="EamA" evidence="14">
    <location>
        <begin position="181"/>
        <end position="310"/>
    </location>
</feature>
<feature type="transmembrane region" description="Helical" evidence="13">
    <location>
        <begin position="71"/>
        <end position="90"/>
    </location>
</feature>
<keyword evidence="16" id="KW-1185">Reference proteome</keyword>
<evidence type="ECO:0000256" key="9">
    <source>
        <dbReference type="ARBA" id="ARBA00022989"/>
    </source>
</evidence>
<evidence type="ECO:0000256" key="5">
    <source>
        <dbReference type="ARBA" id="ARBA00022519"/>
    </source>
</evidence>
<dbReference type="SUPFAM" id="SSF103481">
    <property type="entry name" value="Multidrug resistance efflux transporter EmrE"/>
    <property type="match status" value="2"/>
</dbReference>
<evidence type="ECO:0000256" key="3">
    <source>
        <dbReference type="ARBA" id="ARBA00022475"/>
    </source>
</evidence>
<gene>
    <name evidence="15" type="ORF">OM076_24750</name>
</gene>
<evidence type="ECO:0000256" key="10">
    <source>
        <dbReference type="ARBA" id="ARBA00023098"/>
    </source>
</evidence>
<dbReference type="GO" id="GO:0022857">
    <property type="term" value="F:transmembrane transporter activity"/>
    <property type="evidence" value="ECO:0007669"/>
    <property type="project" value="InterPro"/>
</dbReference>
<evidence type="ECO:0000313" key="15">
    <source>
        <dbReference type="EMBL" id="MDA0163506.1"/>
    </source>
</evidence>
<keyword evidence="5" id="KW-0997">Cell inner membrane</keyword>
<dbReference type="Gene3D" id="1.10.3730.20">
    <property type="match status" value="2"/>
</dbReference>
<feature type="transmembrane region" description="Helical" evidence="13">
    <location>
        <begin position="97"/>
        <end position="118"/>
    </location>
</feature>
<dbReference type="InterPro" id="IPR037185">
    <property type="entry name" value="EmrE-like"/>
</dbReference>
<dbReference type="InterPro" id="IPR000620">
    <property type="entry name" value="EamA_dom"/>
</dbReference>
<feature type="transmembrane region" description="Helical" evidence="13">
    <location>
        <begin position="138"/>
        <end position="166"/>
    </location>
</feature>
<evidence type="ECO:0000256" key="7">
    <source>
        <dbReference type="ARBA" id="ARBA00022692"/>
    </source>
</evidence>
<comment type="similarity">
    <text evidence="2">Belongs to the EamA transporter family.</text>
</comment>
<evidence type="ECO:0000256" key="2">
    <source>
        <dbReference type="ARBA" id="ARBA00007362"/>
    </source>
</evidence>
<dbReference type="RefSeq" id="WP_270042751.1">
    <property type="nucleotide sequence ID" value="NZ_JAPDOD010000025.1"/>
</dbReference>
<name>A0A9X3MV17_9ACTN</name>
<proteinExistence type="inferred from homology"/>
<organism evidence="15 16">
    <name type="scientific">Solirubrobacter ginsenosidimutans</name>
    <dbReference type="NCBI Taxonomy" id="490573"/>
    <lineage>
        <taxon>Bacteria</taxon>
        <taxon>Bacillati</taxon>
        <taxon>Actinomycetota</taxon>
        <taxon>Thermoleophilia</taxon>
        <taxon>Solirubrobacterales</taxon>
        <taxon>Solirubrobacteraceae</taxon>
        <taxon>Solirubrobacter</taxon>
    </lineage>
</organism>
<dbReference type="PANTHER" id="PTHR30561:SF9">
    <property type="entry name" value="4-AMINO-4-DEOXY-L-ARABINOSE-PHOSPHOUNDECAPRENOL FLIPPASE SUBUNIT ARNF-RELATED"/>
    <property type="match status" value="1"/>
</dbReference>
<evidence type="ECO:0000256" key="13">
    <source>
        <dbReference type="SAM" id="Phobius"/>
    </source>
</evidence>
<evidence type="ECO:0000313" key="16">
    <source>
        <dbReference type="Proteomes" id="UP001149140"/>
    </source>
</evidence>
<keyword evidence="6" id="KW-0441">Lipid A biosynthesis</keyword>
<evidence type="ECO:0000256" key="8">
    <source>
        <dbReference type="ARBA" id="ARBA00022985"/>
    </source>
</evidence>
<dbReference type="AlphaFoldDB" id="A0A9X3MV17"/>
<reference evidence="15" key="1">
    <citation type="submission" date="2022-10" db="EMBL/GenBank/DDBJ databases">
        <title>The WGS of Solirubrobacter ginsenosidimutans DSM 21036.</title>
        <authorList>
            <person name="Jiang Z."/>
        </authorList>
    </citation>
    <scope>NUCLEOTIDE SEQUENCE</scope>
    <source>
        <strain evidence="15">DSM 21036</strain>
    </source>
</reference>
<keyword evidence="10" id="KW-0443">Lipid metabolism</keyword>
<feature type="transmembrane region" description="Helical" evidence="13">
    <location>
        <begin position="267"/>
        <end position="287"/>
    </location>
</feature>
<dbReference type="Proteomes" id="UP001149140">
    <property type="component" value="Unassembled WGS sequence"/>
</dbReference>
<keyword evidence="11 13" id="KW-0472">Membrane</keyword>
<evidence type="ECO:0000256" key="1">
    <source>
        <dbReference type="ARBA" id="ARBA00004651"/>
    </source>
</evidence>
<evidence type="ECO:0000256" key="6">
    <source>
        <dbReference type="ARBA" id="ARBA00022556"/>
    </source>
</evidence>
<keyword evidence="8" id="KW-0448">Lipopolysaccharide biosynthesis</keyword>
<dbReference type="GO" id="GO:0009103">
    <property type="term" value="P:lipopolysaccharide biosynthetic process"/>
    <property type="evidence" value="ECO:0007669"/>
    <property type="project" value="UniProtKB-KW"/>
</dbReference>
<keyword evidence="4" id="KW-0444">Lipid biosynthesis</keyword>
<evidence type="ECO:0000256" key="12">
    <source>
        <dbReference type="SAM" id="MobiDB-lite"/>
    </source>
</evidence>
<feature type="compositionally biased region" description="Basic residues" evidence="12">
    <location>
        <begin position="1"/>
        <end position="12"/>
    </location>
</feature>
<feature type="transmembrane region" description="Helical" evidence="13">
    <location>
        <begin position="294"/>
        <end position="312"/>
    </location>
</feature>